<gene>
    <name evidence="1" type="ORF">Cci01nite_70500</name>
</gene>
<comment type="caution">
    <text evidence="1">The sequence shown here is derived from an EMBL/GenBank/DDBJ whole genome shotgun (WGS) entry which is preliminary data.</text>
</comment>
<dbReference type="EMBL" id="BONH01000045">
    <property type="protein sequence ID" value="GIG01957.1"/>
    <property type="molecule type" value="Genomic_DNA"/>
</dbReference>
<evidence type="ECO:0000313" key="2">
    <source>
        <dbReference type="Proteomes" id="UP000659904"/>
    </source>
</evidence>
<evidence type="ECO:0000313" key="1">
    <source>
        <dbReference type="EMBL" id="GIG01957.1"/>
    </source>
</evidence>
<sequence length="312" mass="33168">MDERPSGDGDRLIGEPDVETVKRITATYRTLDNQFGGGHVRESIVRFLQGEVAAMLQGRYDANTGRALLSAAAEATQLAGWASYDIGMNGLAQRYMIQALRLAYGAGDRALGAEILAAMSHQAAYLNASAHAVDLARAAGRVAAEAGIKAIEAESAVLEAQGLASGGDEAACAKALDRAERAFDKADRTSAPQWIGYFDESYLAAKFGHCFAALGRGDLARRFAERSLDMDGQHYARGKQFNLALLATAHAQAGDLDQASAVGLQTVDAAEGLDSMRARDYLGELSDRLAKHVGLPAVREFTERARPVLPAV</sequence>
<organism evidence="1 2">
    <name type="scientific">Catellatospora citrea</name>
    <dbReference type="NCBI Taxonomy" id="53366"/>
    <lineage>
        <taxon>Bacteria</taxon>
        <taxon>Bacillati</taxon>
        <taxon>Actinomycetota</taxon>
        <taxon>Actinomycetes</taxon>
        <taxon>Micromonosporales</taxon>
        <taxon>Micromonosporaceae</taxon>
        <taxon>Catellatospora</taxon>
    </lineage>
</organism>
<dbReference type="AlphaFoldDB" id="A0A8J3KLE1"/>
<dbReference type="Proteomes" id="UP000659904">
    <property type="component" value="Unassembled WGS sequence"/>
</dbReference>
<evidence type="ECO:0008006" key="3">
    <source>
        <dbReference type="Google" id="ProtNLM"/>
    </source>
</evidence>
<reference evidence="1 2" key="1">
    <citation type="submission" date="2021-01" db="EMBL/GenBank/DDBJ databases">
        <title>Whole genome shotgun sequence of Catellatospora citrea NBRC 14495.</title>
        <authorList>
            <person name="Komaki H."/>
            <person name="Tamura T."/>
        </authorList>
    </citation>
    <scope>NUCLEOTIDE SEQUENCE [LARGE SCALE GENOMIC DNA]</scope>
    <source>
        <strain evidence="1 2">NBRC 14495</strain>
    </source>
</reference>
<keyword evidence="2" id="KW-1185">Reference proteome</keyword>
<name>A0A8J3KLE1_9ACTN</name>
<proteinExistence type="predicted"/>
<accession>A0A8J3KLE1</accession>
<protein>
    <recommendedName>
        <fullName evidence="3">Transcriptional regulator</fullName>
    </recommendedName>
</protein>